<reference evidence="2 3" key="1">
    <citation type="submission" date="2020-05" db="EMBL/GenBank/DDBJ databases">
        <authorList>
            <person name="Casaregola S."/>
            <person name="Devillers H."/>
            <person name="Grondin C."/>
        </authorList>
    </citation>
    <scope>NUCLEOTIDE SEQUENCE [LARGE SCALE GENOMIC DNA]</scope>
    <source>
        <strain evidence="2 3">CLIB 1767</strain>
    </source>
</reference>
<dbReference type="EMBL" id="CAEFZW010000003">
    <property type="protein sequence ID" value="CAB4253905.1"/>
    <property type="molecule type" value="Genomic_DNA"/>
</dbReference>
<dbReference type="RefSeq" id="XP_041405750.1">
    <property type="nucleotide sequence ID" value="XM_041549816.1"/>
</dbReference>
<proteinExistence type="predicted"/>
<name>A0A8H2VE59_9SACH</name>
<evidence type="ECO:0000256" key="1">
    <source>
        <dbReference type="SAM" id="MobiDB-lite"/>
    </source>
</evidence>
<keyword evidence="3" id="KW-1185">Reference proteome</keyword>
<dbReference type="GeneID" id="64856880"/>
<evidence type="ECO:0000313" key="3">
    <source>
        <dbReference type="Proteomes" id="UP000644660"/>
    </source>
</evidence>
<gene>
    <name evidence="2" type="ORF">KABA2_03S08052</name>
</gene>
<dbReference type="OrthoDB" id="4039633at2759"/>
<accession>A0A8H2VE59</accession>
<comment type="caution">
    <text evidence="2">The sequence shown here is derived from an EMBL/GenBank/DDBJ whole genome shotgun (WGS) entry which is preliminary data.</text>
</comment>
<dbReference type="AlphaFoldDB" id="A0A8H2VE59"/>
<sequence>MVMSAQREITTEQPIPEQDRIKLQENELNLNIETTEPFEESVSNDTNKEPEDYSHCPICKTALQKFLIQQNYSLVMCPKDECNYPFNQEHNIDNIAYVDEKEILEVAQQRLSLNPK</sequence>
<dbReference type="Proteomes" id="UP000644660">
    <property type="component" value="Unassembled WGS sequence"/>
</dbReference>
<protein>
    <submittedName>
        <fullName evidence="2">Uncharacterized protein</fullName>
    </submittedName>
</protein>
<organism evidence="2 3">
    <name type="scientific">Maudiozyma barnettii</name>
    <dbReference type="NCBI Taxonomy" id="61262"/>
    <lineage>
        <taxon>Eukaryota</taxon>
        <taxon>Fungi</taxon>
        <taxon>Dikarya</taxon>
        <taxon>Ascomycota</taxon>
        <taxon>Saccharomycotina</taxon>
        <taxon>Saccharomycetes</taxon>
        <taxon>Saccharomycetales</taxon>
        <taxon>Saccharomycetaceae</taxon>
        <taxon>Maudiozyma</taxon>
    </lineage>
</organism>
<evidence type="ECO:0000313" key="2">
    <source>
        <dbReference type="EMBL" id="CAB4253905.1"/>
    </source>
</evidence>
<feature type="region of interest" description="Disordered" evidence="1">
    <location>
        <begin position="32"/>
        <end position="51"/>
    </location>
</feature>